<reference evidence="1" key="1">
    <citation type="submission" date="2014-11" db="EMBL/GenBank/DDBJ databases">
        <authorList>
            <person name="Amaro Gonzalez C."/>
        </authorList>
    </citation>
    <scope>NUCLEOTIDE SEQUENCE</scope>
</reference>
<sequence length="10" mass="1233">MLLVTYHQDN</sequence>
<dbReference type="EMBL" id="GBXM01055615">
    <property type="protein sequence ID" value="JAH52962.1"/>
    <property type="molecule type" value="Transcribed_RNA"/>
</dbReference>
<organism evidence="1">
    <name type="scientific">Anguilla anguilla</name>
    <name type="common">European freshwater eel</name>
    <name type="synonym">Muraena anguilla</name>
    <dbReference type="NCBI Taxonomy" id="7936"/>
    <lineage>
        <taxon>Eukaryota</taxon>
        <taxon>Metazoa</taxon>
        <taxon>Chordata</taxon>
        <taxon>Craniata</taxon>
        <taxon>Vertebrata</taxon>
        <taxon>Euteleostomi</taxon>
        <taxon>Actinopterygii</taxon>
        <taxon>Neopterygii</taxon>
        <taxon>Teleostei</taxon>
        <taxon>Anguilliformes</taxon>
        <taxon>Anguillidae</taxon>
        <taxon>Anguilla</taxon>
    </lineage>
</organism>
<accession>A0A0E9THP2</accession>
<name>A0A0E9THP2_ANGAN</name>
<protein>
    <submittedName>
        <fullName evidence="1">Uncharacterized protein</fullName>
    </submittedName>
</protein>
<evidence type="ECO:0000313" key="1">
    <source>
        <dbReference type="EMBL" id="JAH52962.1"/>
    </source>
</evidence>
<proteinExistence type="predicted"/>
<reference evidence="1" key="2">
    <citation type="journal article" date="2015" name="Fish Shellfish Immunol.">
        <title>Early steps in the European eel (Anguilla anguilla)-Vibrio vulnificus interaction in the gills: Role of the RtxA13 toxin.</title>
        <authorList>
            <person name="Callol A."/>
            <person name="Pajuelo D."/>
            <person name="Ebbesson L."/>
            <person name="Teles M."/>
            <person name="MacKenzie S."/>
            <person name="Amaro C."/>
        </authorList>
    </citation>
    <scope>NUCLEOTIDE SEQUENCE</scope>
</reference>